<dbReference type="Proteomes" id="UP000471640">
    <property type="component" value="Unassembled WGS sequence"/>
</dbReference>
<feature type="compositionally biased region" description="Polar residues" evidence="1">
    <location>
        <begin position="174"/>
        <end position="187"/>
    </location>
</feature>
<dbReference type="EMBL" id="JAAIJR010000233">
    <property type="protein sequence ID" value="NEX23551.1"/>
    <property type="molecule type" value="Genomic_DNA"/>
</dbReference>
<evidence type="ECO:0000313" key="3">
    <source>
        <dbReference type="Proteomes" id="UP000471640"/>
    </source>
</evidence>
<gene>
    <name evidence="2" type="ORF">G3480_25275</name>
</gene>
<name>A0A6P1E2H5_9GAMM</name>
<dbReference type="Pfam" id="PF10938">
    <property type="entry name" value="YfdX"/>
    <property type="match status" value="1"/>
</dbReference>
<organism evidence="2 3">
    <name type="scientific">Thiorhodococcus mannitoliphagus</name>
    <dbReference type="NCBI Taxonomy" id="329406"/>
    <lineage>
        <taxon>Bacteria</taxon>
        <taxon>Pseudomonadati</taxon>
        <taxon>Pseudomonadota</taxon>
        <taxon>Gammaproteobacteria</taxon>
        <taxon>Chromatiales</taxon>
        <taxon>Chromatiaceae</taxon>
        <taxon>Thiorhodococcus</taxon>
    </lineage>
</organism>
<accession>A0A6P1E2H5</accession>
<keyword evidence="3" id="KW-1185">Reference proteome</keyword>
<evidence type="ECO:0000313" key="2">
    <source>
        <dbReference type="EMBL" id="NEX23551.1"/>
    </source>
</evidence>
<feature type="region of interest" description="Disordered" evidence="1">
    <location>
        <begin position="170"/>
        <end position="204"/>
    </location>
</feature>
<proteinExistence type="predicted"/>
<comment type="caution">
    <text evidence="2">The sequence shown here is derived from an EMBL/GenBank/DDBJ whole genome shotgun (WGS) entry which is preliminary data.</text>
</comment>
<dbReference type="Gene3D" id="1.20.120.1940">
    <property type="entry name" value="YfdX protein domain"/>
    <property type="match status" value="1"/>
</dbReference>
<dbReference type="AlphaFoldDB" id="A0A6P1E2H5"/>
<dbReference type="InterPro" id="IPR021236">
    <property type="entry name" value="Uncharacterised_YfdX"/>
</dbReference>
<protein>
    <submittedName>
        <fullName evidence="2">YfdX family protein</fullName>
    </submittedName>
</protein>
<evidence type="ECO:0000256" key="1">
    <source>
        <dbReference type="SAM" id="MobiDB-lite"/>
    </source>
</evidence>
<dbReference type="Gene3D" id="6.10.250.2140">
    <property type="match status" value="1"/>
</dbReference>
<reference evidence="2 3" key="2">
    <citation type="submission" date="2020-02" db="EMBL/GenBank/DDBJ databases">
        <title>Genome sequences of Thiorhodococcus mannitoliphagus and Thiorhodococcus minor, purple sulfur photosynthetic bacteria in the gammaproteobacterial family, Chromatiaceae.</title>
        <authorList>
            <person name="Aviles F.A."/>
            <person name="Meyer T.E."/>
            <person name="Kyndt J.A."/>
        </authorList>
    </citation>
    <scope>NUCLEOTIDE SEQUENCE [LARGE SCALE GENOMIC DNA]</scope>
    <source>
        <strain evidence="2 3">DSM 18266</strain>
    </source>
</reference>
<dbReference type="RefSeq" id="WP_164656977.1">
    <property type="nucleotide sequence ID" value="NZ_JAAIJR010000233.1"/>
</dbReference>
<reference evidence="3" key="1">
    <citation type="journal article" date="2020" name="Microbiol. Resour. Announc.">
        <title>Draft Genome Sequences of Thiorhodococcus mannitoliphagus and Thiorhodococcus minor, Purple Sulfur Photosynthetic Bacteria in the Gammaproteobacterial Family Chromatiaceae.</title>
        <authorList>
            <person name="Aviles F.A."/>
            <person name="Meyer T.E."/>
            <person name="Kyndt J.A."/>
        </authorList>
    </citation>
    <scope>NUCLEOTIDE SEQUENCE [LARGE SCALE GENOMIC DNA]</scope>
    <source>
        <strain evidence="3">DSM 18266</strain>
    </source>
</reference>
<sequence length="313" mass="33406">MFNTLPDGSNNAVFAHHHFTLGSHAMNKMYQATAVAVVALAFVSISRHHTQVDTHAATAGTHIIEAVSGGPSPQQKIAISEQGLAAVEHAQLARVAINDGDITNAKKLLTQTRTLLDKIKTEDRPVTLTTTVKEANKKSHREQERAVLDMIPIASELRVIEGFARPEGDAVATRDNSLTSDQSTAAADQTMPAEPAQTTAKTGSELTKARHAAIEDAKEHMRNGDQAAAAKALKLADLMLVARQIDMPLAETSQHVDAALKLINNGKLHAANLELKKLQDSLVATVTVVDEPVEDAKVAMPSNETPKVVDQAG</sequence>